<gene>
    <name evidence="2" type="ORF">BSAL_25535</name>
</gene>
<feature type="compositionally biased region" description="Low complexity" evidence="1">
    <location>
        <begin position="250"/>
        <end position="263"/>
    </location>
</feature>
<evidence type="ECO:0000313" key="2">
    <source>
        <dbReference type="EMBL" id="CUG90208.1"/>
    </source>
</evidence>
<evidence type="ECO:0000313" key="3">
    <source>
        <dbReference type="Proteomes" id="UP000051952"/>
    </source>
</evidence>
<keyword evidence="3" id="KW-1185">Reference proteome</keyword>
<dbReference type="AlphaFoldDB" id="A0A0S4JJ68"/>
<reference evidence="3" key="1">
    <citation type="submission" date="2015-09" db="EMBL/GenBank/DDBJ databases">
        <authorList>
            <consortium name="Pathogen Informatics"/>
        </authorList>
    </citation>
    <scope>NUCLEOTIDE SEQUENCE [LARGE SCALE GENOMIC DNA]</scope>
    <source>
        <strain evidence="3">Lake Konstanz</strain>
    </source>
</reference>
<dbReference type="VEuPathDB" id="TriTrypDB:BSAL_25535"/>
<sequence length="285" mass="31594">MDFDYPWDVMLKGWDASVRYSTMTNDALRNCIVDASRAEAEPLCLFLLESAALASFLNLSQDELLLAMSLCGNEITDEVVKEIGLTQIAGRGFRNYVIYAAALAKEILKHSVAPDDETKGLLPQLPFGITKGDLAPTLKYLKELLEKVIAAPLDPAARLVDTTTDEWKEALNIFGSEWFTNWFLSHLHGEELNIPGNHRRRIMIWKDLALLPHQEELVADLVLAINGVVHALTVLASMSTDLKDDDDDSSSSGANRSSDSTDSFVDEDPFLKSLEPLQGKLQEES</sequence>
<dbReference type="Proteomes" id="UP000051952">
    <property type="component" value="Unassembled WGS sequence"/>
</dbReference>
<dbReference type="EMBL" id="CYKH01001803">
    <property type="protein sequence ID" value="CUG90208.1"/>
    <property type="molecule type" value="Genomic_DNA"/>
</dbReference>
<accession>A0A0S4JJ68</accession>
<evidence type="ECO:0000256" key="1">
    <source>
        <dbReference type="SAM" id="MobiDB-lite"/>
    </source>
</evidence>
<protein>
    <submittedName>
        <fullName evidence="2">Uncharacterized protein</fullName>
    </submittedName>
</protein>
<organism evidence="2 3">
    <name type="scientific">Bodo saltans</name>
    <name type="common">Flagellated protozoan</name>
    <dbReference type="NCBI Taxonomy" id="75058"/>
    <lineage>
        <taxon>Eukaryota</taxon>
        <taxon>Discoba</taxon>
        <taxon>Euglenozoa</taxon>
        <taxon>Kinetoplastea</taxon>
        <taxon>Metakinetoplastina</taxon>
        <taxon>Eubodonida</taxon>
        <taxon>Bodonidae</taxon>
        <taxon>Bodo</taxon>
    </lineage>
</organism>
<proteinExistence type="predicted"/>
<feature type="region of interest" description="Disordered" evidence="1">
    <location>
        <begin position="242"/>
        <end position="285"/>
    </location>
</feature>
<name>A0A0S4JJ68_BODSA</name>